<keyword evidence="5 12" id="KW-0479">Metal-binding</keyword>
<keyword evidence="6 12" id="KW-0547">Nucleotide-binding</keyword>
<evidence type="ECO:0000256" key="3">
    <source>
        <dbReference type="ARBA" id="ARBA00016943"/>
    </source>
</evidence>
<feature type="binding site" evidence="12">
    <location>
        <begin position="309"/>
        <end position="310"/>
    </location>
    <ligand>
        <name>ATP</name>
        <dbReference type="ChEBI" id="CHEBI:30616"/>
    </ligand>
</feature>
<feature type="binding site" evidence="12">
    <location>
        <position position="160"/>
    </location>
    <ligand>
        <name>substrate</name>
    </ligand>
</feature>
<keyword evidence="10 12" id="KW-0630">Potassium</keyword>
<dbReference type="OrthoDB" id="415590at2759"/>
<comment type="caution">
    <text evidence="12">Lacks conserved residue(s) required for the propagation of feature annotation.</text>
</comment>
<keyword evidence="9 12" id="KW-0460">Magnesium</keyword>
<accession>A0A9W9RTE6</accession>
<feature type="binding site" evidence="12">
    <location>
        <position position="306"/>
    </location>
    <ligand>
        <name>K(+)</name>
        <dbReference type="ChEBI" id="CHEBI:29103"/>
    </ligand>
</feature>
<comment type="similarity">
    <text evidence="12">Belongs to the carbohydrate kinase PfkB family. Ribokinase subfamily.</text>
</comment>
<dbReference type="GO" id="GO:0019303">
    <property type="term" value="P:D-ribose catabolic process"/>
    <property type="evidence" value="ECO:0007669"/>
    <property type="project" value="UniProtKB-UniRule"/>
</dbReference>
<dbReference type="PANTHER" id="PTHR10584:SF166">
    <property type="entry name" value="RIBOKINASE"/>
    <property type="match status" value="1"/>
</dbReference>
<comment type="subunit">
    <text evidence="12">Homodimer.</text>
</comment>
<evidence type="ECO:0000256" key="8">
    <source>
        <dbReference type="ARBA" id="ARBA00022840"/>
    </source>
</evidence>
<comment type="catalytic activity">
    <reaction evidence="12">
        <text>D-ribose + ATP = D-ribose 5-phosphate + ADP + H(+)</text>
        <dbReference type="Rhea" id="RHEA:13697"/>
        <dbReference type="ChEBI" id="CHEBI:15378"/>
        <dbReference type="ChEBI" id="CHEBI:30616"/>
        <dbReference type="ChEBI" id="CHEBI:47013"/>
        <dbReference type="ChEBI" id="CHEBI:78346"/>
        <dbReference type="ChEBI" id="CHEBI:456216"/>
        <dbReference type="EC" id="2.7.1.15"/>
    </reaction>
</comment>
<name>A0A9W9RTE6_9EURO</name>
<evidence type="ECO:0000313" key="15">
    <source>
        <dbReference type="Proteomes" id="UP001147752"/>
    </source>
</evidence>
<dbReference type="EMBL" id="JAPZBT010000003">
    <property type="protein sequence ID" value="KAJ5365901.1"/>
    <property type="molecule type" value="Genomic_DNA"/>
</dbReference>
<dbReference type="Pfam" id="PF00294">
    <property type="entry name" value="PfkB"/>
    <property type="match status" value="1"/>
</dbReference>
<sequence length="380" mass="40087">MAPLIRVIGSLNADMVSVTPRFPDPGETITSSSYFTSAGGKGANQAVACGRMSRSKPTGTINSTSDVNVEMMGAVGALDGHFSSLLKPTLERSGVDPSRVKVIENAYTGVAVIIVDSSAGGENRILFSPGANYDGMQPTPEVLGMALAAPVPDVIVMQGEIPVDTIIGTLREIVAYKAKARAAGKCGIECGPDVMLNPAPAPPGGLPEDVYAAVDHLILNETEAELMTPPAEQLLRTVPDAEGLDGKEKVARYFHKLGVTYILITFGAKGAWYSAADAGSSGPSDGVQRFTNEIPAVAASHVLDTTGAGDTFVGAYAVRVARWREQRRREGKAGQNVADDEKAYRYKTVMDEAMRLAARASARAVERRGAMDSIPFEDEV</sequence>
<dbReference type="InterPro" id="IPR002139">
    <property type="entry name" value="Ribo/fructo_kinase"/>
</dbReference>
<dbReference type="GO" id="GO:0005634">
    <property type="term" value="C:nucleus"/>
    <property type="evidence" value="ECO:0007669"/>
    <property type="project" value="UniProtKB-SubCell"/>
</dbReference>
<dbReference type="PROSITE" id="PS00584">
    <property type="entry name" value="PFKB_KINASES_2"/>
    <property type="match status" value="1"/>
</dbReference>
<feature type="binding site" evidence="12">
    <location>
        <begin position="12"/>
        <end position="14"/>
    </location>
    <ligand>
        <name>substrate</name>
    </ligand>
</feature>
<reference evidence="14" key="2">
    <citation type="journal article" date="2023" name="IMA Fungus">
        <title>Comparative genomic study of the Penicillium genus elucidates a diverse pangenome and 15 lateral gene transfer events.</title>
        <authorList>
            <person name="Petersen C."/>
            <person name="Sorensen T."/>
            <person name="Nielsen M.R."/>
            <person name="Sondergaard T.E."/>
            <person name="Sorensen J.L."/>
            <person name="Fitzpatrick D.A."/>
            <person name="Frisvad J.C."/>
            <person name="Nielsen K.L."/>
        </authorList>
    </citation>
    <scope>NUCLEOTIDE SEQUENCE</scope>
    <source>
        <strain evidence="14">IBT 3081</strain>
    </source>
</reference>
<dbReference type="GO" id="GO:0046872">
    <property type="term" value="F:metal ion binding"/>
    <property type="evidence" value="ECO:0007669"/>
    <property type="project" value="UniProtKB-KW"/>
</dbReference>
<evidence type="ECO:0000256" key="6">
    <source>
        <dbReference type="ARBA" id="ARBA00022741"/>
    </source>
</evidence>
<dbReference type="InterPro" id="IPR029056">
    <property type="entry name" value="Ribokinase-like"/>
</dbReference>
<feature type="binding site" evidence="12">
    <location>
        <position position="310"/>
    </location>
    <ligand>
        <name>substrate</name>
    </ligand>
</feature>
<evidence type="ECO:0000256" key="7">
    <source>
        <dbReference type="ARBA" id="ARBA00022777"/>
    </source>
</evidence>
<feature type="binding site" evidence="12">
    <location>
        <position position="364"/>
    </location>
    <ligand>
        <name>K(+)</name>
        <dbReference type="ChEBI" id="CHEBI:29103"/>
    </ligand>
</feature>
<evidence type="ECO:0000256" key="11">
    <source>
        <dbReference type="ARBA" id="ARBA00023277"/>
    </source>
</evidence>
<gene>
    <name evidence="14" type="ORF">N7517_008787</name>
</gene>
<evidence type="ECO:0000256" key="4">
    <source>
        <dbReference type="ARBA" id="ARBA00022679"/>
    </source>
</evidence>
<dbReference type="InterPro" id="IPR002173">
    <property type="entry name" value="Carboh/pur_kinase_PfkB_CS"/>
</dbReference>
<dbReference type="GO" id="GO:0005524">
    <property type="term" value="F:ATP binding"/>
    <property type="evidence" value="ECO:0007669"/>
    <property type="project" value="UniProtKB-UniRule"/>
</dbReference>
<dbReference type="PANTHER" id="PTHR10584">
    <property type="entry name" value="SUGAR KINASE"/>
    <property type="match status" value="1"/>
</dbReference>
<evidence type="ECO:0000256" key="10">
    <source>
        <dbReference type="ARBA" id="ARBA00022958"/>
    </source>
</evidence>
<evidence type="ECO:0000256" key="5">
    <source>
        <dbReference type="ARBA" id="ARBA00022723"/>
    </source>
</evidence>
<proteinExistence type="inferred from homology"/>
<keyword evidence="4 12" id="KW-0808">Transferase</keyword>
<dbReference type="AlphaFoldDB" id="A0A9W9RTE6"/>
<keyword evidence="12" id="KW-0963">Cytoplasm</keyword>
<protein>
    <recommendedName>
        <fullName evidence="3 12">Ribokinase</fullName>
        <shortName evidence="12">RK</shortName>
        <ecNumber evidence="2 12">2.7.1.15</ecNumber>
    </recommendedName>
</protein>
<evidence type="ECO:0000256" key="2">
    <source>
        <dbReference type="ARBA" id="ARBA00012035"/>
    </source>
</evidence>
<dbReference type="GO" id="GO:0005737">
    <property type="term" value="C:cytoplasm"/>
    <property type="evidence" value="ECO:0007669"/>
    <property type="project" value="UniProtKB-SubCell"/>
</dbReference>
<keyword evidence="15" id="KW-1185">Reference proteome</keyword>
<dbReference type="GeneID" id="81465699"/>
<evidence type="ECO:0000256" key="1">
    <source>
        <dbReference type="ARBA" id="ARBA00005380"/>
    </source>
</evidence>
<feature type="binding site" evidence="12">
    <location>
        <begin position="265"/>
        <end position="270"/>
    </location>
    <ligand>
        <name>ATP</name>
        <dbReference type="ChEBI" id="CHEBI:30616"/>
    </ligand>
</feature>
<comment type="similarity">
    <text evidence="1">Belongs to the carbohydrate kinase pfkB family.</text>
</comment>
<comment type="subcellular location">
    <subcellularLocation>
        <location evidence="12">Cytoplasm</location>
    </subcellularLocation>
    <subcellularLocation>
        <location evidence="12">Nucleus</location>
    </subcellularLocation>
</comment>
<dbReference type="SUPFAM" id="SSF53613">
    <property type="entry name" value="Ribokinase-like"/>
    <property type="match status" value="1"/>
</dbReference>
<dbReference type="CDD" id="cd01174">
    <property type="entry name" value="ribokinase"/>
    <property type="match status" value="1"/>
</dbReference>
<dbReference type="GO" id="GO:0004747">
    <property type="term" value="F:ribokinase activity"/>
    <property type="evidence" value="ECO:0007669"/>
    <property type="project" value="UniProtKB-UniRule"/>
</dbReference>
<keyword evidence="12" id="KW-0539">Nucleus</keyword>
<keyword evidence="11 12" id="KW-0119">Carbohydrate metabolism</keyword>
<feature type="binding site" evidence="12">
    <location>
        <position position="369"/>
    </location>
    <ligand>
        <name>K(+)</name>
        <dbReference type="ChEBI" id="CHEBI:29103"/>
    </ligand>
</feature>
<dbReference type="InterPro" id="IPR011877">
    <property type="entry name" value="Ribokinase"/>
</dbReference>
<evidence type="ECO:0000259" key="13">
    <source>
        <dbReference type="Pfam" id="PF00294"/>
    </source>
</evidence>
<keyword evidence="7 12" id="KW-0418">Kinase</keyword>
<comment type="cofactor">
    <cofactor evidence="12">
        <name>Mg(2+)</name>
        <dbReference type="ChEBI" id="CHEBI:18420"/>
    </cofactor>
    <text evidence="12">Requires a divalent cation, most likely magnesium in vivo, as an electrophilic catalyst to aid phosphoryl group transfer. It is the chelate of the metal and the nucleotide that is the actual substrate.</text>
</comment>
<dbReference type="HAMAP" id="MF_01987">
    <property type="entry name" value="Ribokinase"/>
    <property type="match status" value="1"/>
</dbReference>
<dbReference type="EC" id="2.7.1.15" evidence="2 12"/>
<dbReference type="RefSeq" id="XP_056577367.1">
    <property type="nucleotide sequence ID" value="XM_056726516.1"/>
</dbReference>
<feature type="binding site" evidence="12">
    <location>
        <position position="304"/>
    </location>
    <ligand>
        <name>K(+)</name>
        <dbReference type="ChEBI" id="CHEBI:29103"/>
    </ligand>
</feature>
<feature type="binding site" evidence="12">
    <location>
        <position position="220"/>
    </location>
    <ligand>
        <name>ATP</name>
        <dbReference type="ChEBI" id="CHEBI:30616"/>
    </ligand>
</feature>
<comment type="function">
    <text evidence="12">Catalyzes the phosphorylation of ribose at O-5 in a reaction requiring ATP and magnesium. The resulting D-ribose-5-phosphate can then be used either for sythesis of nucleotides, histidine, and tryptophan, or as a component of the pentose phosphate pathway.</text>
</comment>
<dbReference type="Proteomes" id="UP001147752">
    <property type="component" value="Unassembled WGS sequence"/>
</dbReference>
<keyword evidence="8 12" id="KW-0067">ATP-binding</keyword>
<evidence type="ECO:0000256" key="12">
    <source>
        <dbReference type="HAMAP-Rule" id="MF_03215"/>
    </source>
</evidence>
<feature type="binding site" evidence="12">
    <location>
        <position position="367"/>
    </location>
    <ligand>
        <name>K(+)</name>
        <dbReference type="ChEBI" id="CHEBI:29103"/>
    </ligand>
</feature>
<evidence type="ECO:0000256" key="9">
    <source>
        <dbReference type="ARBA" id="ARBA00022842"/>
    </source>
</evidence>
<dbReference type="Gene3D" id="3.40.1190.20">
    <property type="match status" value="1"/>
</dbReference>
<evidence type="ECO:0000313" key="14">
    <source>
        <dbReference type="EMBL" id="KAJ5365901.1"/>
    </source>
</evidence>
<comment type="activity regulation">
    <text evidence="12">Activated by a monovalent cation that binds near, but not in, the active site. The most likely occupant of the site in vivo is potassium. Ion binding induces a conformational change that may alter substrate affinity.</text>
</comment>
<feature type="domain" description="Carbohydrate kinase PfkB" evidence="13">
    <location>
        <begin position="5"/>
        <end position="375"/>
    </location>
</feature>
<feature type="binding site" evidence="12">
    <location>
        <position position="373"/>
    </location>
    <ligand>
        <name>K(+)</name>
        <dbReference type="ChEBI" id="CHEBI:29103"/>
    </ligand>
</feature>
<comment type="caution">
    <text evidence="14">The sequence shown here is derived from an EMBL/GenBank/DDBJ whole genome shotgun (WGS) entry which is preliminary data.</text>
</comment>
<reference evidence="14" key="1">
    <citation type="submission" date="2022-12" db="EMBL/GenBank/DDBJ databases">
        <authorList>
            <person name="Petersen C."/>
        </authorList>
    </citation>
    <scope>NUCLEOTIDE SEQUENCE</scope>
    <source>
        <strain evidence="14">IBT 3081</strain>
    </source>
</reference>
<dbReference type="FunFam" id="3.40.1190.20:FF:000045">
    <property type="entry name" value="Ribokinase"/>
    <property type="match status" value="1"/>
</dbReference>
<comment type="pathway">
    <text evidence="12">Carbohydrate metabolism; D-ribose degradation; D-ribose 5-phosphate from beta-D-ribopyranose: step 2/2.</text>
</comment>
<organism evidence="14 15">
    <name type="scientific">Penicillium concentricum</name>
    <dbReference type="NCBI Taxonomy" id="293559"/>
    <lineage>
        <taxon>Eukaryota</taxon>
        <taxon>Fungi</taxon>
        <taxon>Dikarya</taxon>
        <taxon>Ascomycota</taxon>
        <taxon>Pezizomycotina</taxon>
        <taxon>Eurotiomycetes</taxon>
        <taxon>Eurotiomycetidae</taxon>
        <taxon>Eurotiales</taxon>
        <taxon>Aspergillaceae</taxon>
        <taxon>Penicillium</taxon>
    </lineage>
</organism>
<dbReference type="InterPro" id="IPR011611">
    <property type="entry name" value="PfkB_dom"/>
</dbReference>
<feature type="active site" description="Proton acceptor" evidence="12">
    <location>
        <position position="310"/>
    </location>
</feature>
<dbReference type="PRINTS" id="PR00990">
    <property type="entry name" value="RIBOKINASE"/>
</dbReference>
<feature type="binding site" evidence="12">
    <location>
        <begin position="40"/>
        <end position="44"/>
    </location>
    <ligand>
        <name>substrate</name>
    </ligand>
</feature>